<dbReference type="InterPro" id="IPR023577">
    <property type="entry name" value="CYTH_domain"/>
</dbReference>
<dbReference type="Pfam" id="PF01928">
    <property type="entry name" value="CYTH"/>
    <property type="match status" value="1"/>
</dbReference>
<dbReference type="Proteomes" id="UP001444625">
    <property type="component" value="Unassembled WGS sequence"/>
</dbReference>
<evidence type="ECO:0000313" key="3">
    <source>
        <dbReference type="Proteomes" id="UP001444625"/>
    </source>
</evidence>
<protein>
    <submittedName>
        <fullName evidence="2">CYTH domain-containing protein</fullName>
    </submittedName>
</protein>
<dbReference type="InterPro" id="IPR009195">
    <property type="entry name" value="Uncharacterised_YjbK"/>
</dbReference>
<reference evidence="2 3" key="1">
    <citation type="submission" date="2024-05" db="EMBL/GenBank/DDBJ databases">
        <authorList>
            <person name="Haq I."/>
            <person name="Ullah Z."/>
            <person name="Ahmad R."/>
            <person name="Li M."/>
            <person name="Tong Y."/>
        </authorList>
    </citation>
    <scope>NUCLEOTIDE SEQUENCE [LARGE SCALE GENOMIC DNA]</scope>
    <source>
        <strain evidence="2 3">16A2E</strain>
    </source>
</reference>
<proteinExistence type="predicted"/>
<dbReference type="PIRSF" id="PIRSF012526">
    <property type="entry name" value="CYTH_UCP012526"/>
    <property type="match status" value="1"/>
</dbReference>
<dbReference type="CDD" id="cd07762">
    <property type="entry name" value="CYTH-like_Pase_1"/>
    <property type="match status" value="1"/>
</dbReference>
<dbReference type="SMART" id="SM01118">
    <property type="entry name" value="CYTH"/>
    <property type="match status" value="1"/>
</dbReference>
<accession>A0ABU9XJG8</accession>
<organism evidence="2 3">
    <name type="scientific">Ornithinibacillus xuwenensis</name>
    <dbReference type="NCBI Taxonomy" id="3144668"/>
    <lineage>
        <taxon>Bacteria</taxon>
        <taxon>Bacillati</taxon>
        <taxon>Bacillota</taxon>
        <taxon>Bacilli</taxon>
        <taxon>Bacillales</taxon>
        <taxon>Bacillaceae</taxon>
        <taxon>Ornithinibacillus</taxon>
    </lineage>
</organism>
<dbReference type="RefSeq" id="WP_345825096.1">
    <property type="nucleotide sequence ID" value="NZ_JBDIML010000003.1"/>
</dbReference>
<dbReference type="PROSITE" id="PS51707">
    <property type="entry name" value="CYTH"/>
    <property type="match status" value="1"/>
</dbReference>
<gene>
    <name evidence="2" type="ORF">ABC228_10550</name>
</gene>
<dbReference type="EMBL" id="JBDIML010000003">
    <property type="protein sequence ID" value="MEN2767628.1"/>
    <property type="molecule type" value="Genomic_DNA"/>
</dbReference>
<evidence type="ECO:0000313" key="2">
    <source>
        <dbReference type="EMBL" id="MEN2767628.1"/>
    </source>
</evidence>
<comment type="caution">
    <text evidence="2">The sequence shown here is derived from an EMBL/GenBank/DDBJ whole genome shotgun (WGS) entry which is preliminary data.</text>
</comment>
<dbReference type="Gene3D" id="2.40.320.10">
    <property type="entry name" value="Hypothetical Protein Pfu-838710-001"/>
    <property type="match status" value="1"/>
</dbReference>
<sequence>MAQEIEIEFKNLLTKAEYVLLLDRLPFPKEGQNQTNYYFETTDNKLQIKNSALRIREKNEAFKLTLKEPHPEGLLETHDSLTKREAMEWMNGNPIPKEATTKQLNQLGVCVADLIYKGKLMTSRHEYDQDGLIYVLDHSIYLDHEDYELEIEATNRQAGLQALDTVLNDWGIERKETPNKIARFFSRIK</sequence>
<keyword evidence="3" id="KW-1185">Reference proteome</keyword>
<feature type="domain" description="CYTH" evidence="1">
    <location>
        <begin position="4"/>
        <end position="189"/>
    </location>
</feature>
<evidence type="ECO:0000259" key="1">
    <source>
        <dbReference type="PROSITE" id="PS51707"/>
    </source>
</evidence>
<name>A0ABU9XJG8_9BACI</name>
<dbReference type="SUPFAM" id="SSF55154">
    <property type="entry name" value="CYTH-like phosphatases"/>
    <property type="match status" value="1"/>
</dbReference>
<dbReference type="InterPro" id="IPR033469">
    <property type="entry name" value="CYTH-like_dom_sf"/>
</dbReference>